<feature type="domain" description="DinB-like" evidence="1">
    <location>
        <begin position="26"/>
        <end position="139"/>
    </location>
</feature>
<dbReference type="RefSeq" id="WP_148450030.1">
    <property type="nucleotide sequence ID" value="NZ_VSDO01000001.1"/>
</dbReference>
<dbReference type="InterPro" id="IPR034660">
    <property type="entry name" value="DinB/YfiT-like"/>
</dbReference>
<dbReference type="InterPro" id="IPR024775">
    <property type="entry name" value="DinB-like"/>
</dbReference>
<protein>
    <submittedName>
        <fullName evidence="2">DinB family protein</fullName>
    </submittedName>
</protein>
<keyword evidence="3" id="KW-1185">Reference proteome</keyword>
<evidence type="ECO:0000259" key="1">
    <source>
        <dbReference type="Pfam" id="PF12867"/>
    </source>
</evidence>
<dbReference type="OrthoDB" id="893570at2"/>
<dbReference type="SUPFAM" id="SSF109854">
    <property type="entry name" value="DinB/YfiT-like putative metalloenzymes"/>
    <property type="match status" value="1"/>
</dbReference>
<proteinExistence type="predicted"/>
<dbReference type="Proteomes" id="UP000325218">
    <property type="component" value="Unassembled WGS sequence"/>
</dbReference>
<gene>
    <name evidence="2" type="ORF">FRY98_01840</name>
</gene>
<dbReference type="Pfam" id="PF12867">
    <property type="entry name" value="DinB_2"/>
    <property type="match status" value="1"/>
</dbReference>
<evidence type="ECO:0000313" key="2">
    <source>
        <dbReference type="EMBL" id="TYA14454.1"/>
    </source>
</evidence>
<dbReference type="Gene3D" id="1.20.120.450">
    <property type="entry name" value="dinb family like domain"/>
    <property type="match status" value="1"/>
</dbReference>
<sequence>MEFTGFQKTFLKISLLRMKDLYFLKLRAVLEDLPNEVLWAESYPGGNSIGSIVLHMGEHIARNCLRLTNAEGQLLPGFENFFPKDAASSLQLIQKFEEQFREWEEVMERFLHRECRLSEEHIHQIYHLVEHTGYHLGQIIDRVQGATGRKFHFCENGLNEAFLRGQIDQNLP</sequence>
<comment type="caution">
    <text evidence="2">The sequence shown here is derived from an EMBL/GenBank/DDBJ whole genome shotgun (WGS) entry which is preliminary data.</text>
</comment>
<dbReference type="EMBL" id="VSDO01000001">
    <property type="protein sequence ID" value="TYA14454.1"/>
    <property type="molecule type" value="Genomic_DNA"/>
</dbReference>
<name>A0A5D0CYU0_9BACL</name>
<evidence type="ECO:0000313" key="3">
    <source>
        <dbReference type="Proteomes" id="UP000325218"/>
    </source>
</evidence>
<dbReference type="AlphaFoldDB" id="A0A5D0CYU0"/>
<accession>A0A5D0CYU0</accession>
<reference evidence="2 3" key="1">
    <citation type="submission" date="2019-08" db="EMBL/GenBank/DDBJ databases">
        <title>Genome sequencing of Paenibacillus faecis DSM 23593(T).</title>
        <authorList>
            <person name="Kook J.-K."/>
            <person name="Park S.-N."/>
            <person name="Lim Y.K."/>
        </authorList>
    </citation>
    <scope>NUCLEOTIDE SEQUENCE [LARGE SCALE GENOMIC DNA]</scope>
    <source>
        <strain evidence="2 3">DSM 23593</strain>
    </source>
</reference>
<organism evidence="2 3">
    <name type="scientific">Paenibacillus faecis</name>
    <dbReference type="NCBI Taxonomy" id="862114"/>
    <lineage>
        <taxon>Bacteria</taxon>
        <taxon>Bacillati</taxon>
        <taxon>Bacillota</taxon>
        <taxon>Bacilli</taxon>
        <taxon>Bacillales</taxon>
        <taxon>Paenibacillaceae</taxon>
        <taxon>Paenibacillus</taxon>
    </lineage>
</organism>